<comment type="caution">
    <text evidence="2">The sequence shown here is derived from an EMBL/GenBank/DDBJ whole genome shotgun (WGS) entry which is preliminary data.</text>
</comment>
<name>A0A7V8JLJ2_STEMA</name>
<protein>
    <recommendedName>
        <fullName evidence="1">HTH marR-type domain-containing protein</fullName>
    </recommendedName>
</protein>
<dbReference type="Gene3D" id="1.10.10.10">
    <property type="entry name" value="Winged helix-like DNA-binding domain superfamily/Winged helix DNA-binding domain"/>
    <property type="match status" value="1"/>
</dbReference>
<dbReference type="AlphaFoldDB" id="A0A7V8JLJ2"/>
<dbReference type="Proteomes" id="UP000487117">
    <property type="component" value="Unassembled WGS sequence"/>
</dbReference>
<dbReference type="InterPro" id="IPR039422">
    <property type="entry name" value="MarR/SlyA-like"/>
</dbReference>
<dbReference type="Pfam" id="PF12802">
    <property type="entry name" value="MarR_2"/>
    <property type="match status" value="1"/>
</dbReference>
<dbReference type="InterPro" id="IPR000835">
    <property type="entry name" value="HTH_MarR-typ"/>
</dbReference>
<proteinExistence type="predicted"/>
<reference evidence="3" key="1">
    <citation type="journal article" date="2020" name="MBio">
        <title>Horizontal gene transfer to a defensive symbiont with a reduced genome amongst a multipartite beetle microbiome.</title>
        <authorList>
            <person name="Waterworth S.C."/>
            <person name="Florez L.V."/>
            <person name="Rees E.R."/>
            <person name="Hertweck C."/>
            <person name="Kaltenpoth M."/>
            <person name="Kwan J.C."/>
        </authorList>
    </citation>
    <scope>NUCLEOTIDE SEQUENCE [LARGE SCALE GENOMIC DNA]</scope>
</reference>
<dbReference type="PANTHER" id="PTHR33164:SF105">
    <property type="entry name" value="TRANSCRIPTIONAL REPRESSOR PROTEIN-RELATED"/>
    <property type="match status" value="1"/>
</dbReference>
<dbReference type="PANTHER" id="PTHR33164">
    <property type="entry name" value="TRANSCRIPTIONAL REGULATOR, MARR FAMILY"/>
    <property type="match status" value="1"/>
</dbReference>
<gene>
    <name evidence="2" type="ORF">GAK31_02582</name>
</gene>
<dbReference type="InterPro" id="IPR036390">
    <property type="entry name" value="WH_DNA-bd_sf"/>
</dbReference>
<dbReference type="PROSITE" id="PS50995">
    <property type="entry name" value="HTH_MARR_2"/>
    <property type="match status" value="1"/>
</dbReference>
<dbReference type="GO" id="GO:0003700">
    <property type="term" value="F:DNA-binding transcription factor activity"/>
    <property type="evidence" value="ECO:0007669"/>
    <property type="project" value="InterPro"/>
</dbReference>
<dbReference type="InterPro" id="IPR036388">
    <property type="entry name" value="WH-like_DNA-bd_sf"/>
</dbReference>
<evidence type="ECO:0000313" key="3">
    <source>
        <dbReference type="Proteomes" id="UP000487117"/>
    </source>
</evidence>
<sequence length="146" mass="16134">MATAALRPSDQCYCLASRRSARYLTRLYERHLAPLQMTSSQFSVLSILHHEGRATVAVLAAALEMERTTLVRALKPMKLAGWVNDAAAVKAGRAAVLTLTAAGRRKLERGIPLWQAAQQEFEDEVGRDAADRMRTLALAALTRRMD</sequence>
<dbReference type="EMBL" id="WNDS01000003">
    <property type="protein sequence ID" value="KAF1015094.1"/>
    <property type="molecule type" value="Genomic_DNA"/>
</dbReference>
<dbReference type="SMART" id="SM00347">
    <property type="entry name" value="HTH_MARR"/>
    <property type="match status" value="1"/>
</dbReference>
<accession>A0A7V8JLJ2</accession>
<evidence type="ECO:0000313" key="2">
    <source>
        <dbReference type="EMBL" id="KAF1015094.1"/>
    </source>
</evidence>
<feature type="domain" description="HTH marR-type" evidence="1">
    <location>
        <begin position="1"/>
        <end position="146"/>
    </location>
</feature>
<organism evidence="2 3">
    <name type="scientific">Stenotrophomonas maltophilia</name>
    <name type="common">Pseudomonas maltophilia</name>
    <name type="synonym">Xanthomonas maltophilia</name>
    <dbReference type="NCBI Taxonomy" id="40324"/>
    <lineage>
        <taxon>Bacteria</taxon>
        <taxon>Pseudomonadati</taxon>
        <taxon>Pseudomonadota</taxon>
        <taxon>Gammaproteobacteria</taxon>
        <taxon>Lysobacterales</taxon>
        <taxon>Lysobacteraceae</taxon>
        <taxon>Stenotrophomonas</taxon>
        <taxon>Stenotrophomonas maltophilia group</taxon>
    </lineage>
</organism>
<evidence type="ECO:0000259" key="1">
    <source>
        <dbReference type="PROSITE" id="PS50995"/>
    </source>
</evidence>
<dbReference type="GO" id="GO:0006950">
    <property type="term" value="P:response to stress"/>
    <property type="evidence" value="ECO:0007669"/>
    <property type="project" value="TreeGrafter"/>
</dbReference>
<dbReference type="SUPFAM" id="SSF46785">
    <property type="entry name" value="Winged helix' DNA-binding domain"/>
    <property type="match status" value="1"/>
</dbReference>